<keyword evidence="1" id="KW-1133">Transmembrane helix</keyword>
<dbReference type="Proteomes" id="UP000195787">
    <property type="component" value="Unassembled WGS sequence"/>
</dbReference>
<protein>
    <submittedName>
        <fullName evidence="2">Uncharacterized protein</fullName>
    </submittedName>
</protein>
<keyword evidence="1" id="KW-0472">Membrane</keyword>
<proteinExistence type="predicted"/>
<dbReference type="AlphaFoldDB" id="A0A1R4GNZ8"/>
<dbReference type="EMBL" id="FUHU01000048">
    <property type="protein sequence ID" value="SJM69844.1"/>
    <property type="molecule type" value="Genomic_DNA"/>
</dbReference>
<dbReference type="GeneID" id="303174225"/>
<name>A0A1R4GNZ8_9MICO</name>
<organism evidence="2 3">
    <name type="scientific">Agrococcus casei LMG 22410</name>
    <dbReference type="NCBI Taxonomy" id="1255656"/>
    <lineage>
        <taxon>Bacteria</taxon>
        <taxon>Bacillati</taxon>
        <taxon>Actinomycetota</taxon>
        <taxon>Actinomycetes</taxon>
        <taxon>Micrococcales</taxon>
        <taxon>Microbacteriaceae</taxon>
        <taxon>Agrococcus</taxon>
    </lineage>
</organism>
<gene>
    <name evidence="2" type="ORF">CZ674_13505</name>
</gene>
<evidence type="ECO:0000313" key="3">
    <source>
        <dbReference type="Proteomes" id="UP000195787"/>
    </source>
</evidence>
<feature type="transmembrane region" description="Helical" evidence="1">
    <location>
        <begin position="7"/>
        <end position="33"/>
    </location>
</feature>
<feature type="transmembrane region" description="Helical" evidence="1">
    <location>
        <begin position="39"/>
        <end position="62"/>
    </location>
</feature>
<keyword evidence="1" id="KW-0812">Transmembrane</keyword>
<evidence type="ECO:0000313" key="2">
    <source>
        <dbReference type="EMBL" id="SJM69844.1"/>
    </source>
</evidence>
<accession>A0A1R4GNZ8</accession>
<reference evidence="2 3" key="1">
    <citation type="submission" date="2017-02" db="EMBL/GenBank/DDBJ databases">
        <authorList>
            <person name="Peterson S.W."/>
        </authorList>
    </citation>
    <scope>NUCLEOTIDE SEQUENCE [LARGE SCALE GENOMIC DNA]</scope>
    <source>
        <strain evidence="2 3">LMG 22410</strain>
    </source>
</reference>
<keyword evidence="3" id="KW-1185">Reference proteome</keyword>
<dbReference type="RefSeq" id="WP_086993074.1">
    <property type="nucleotide sequence ID" value="NZ_FUHU01000048.1"/>
</dbReference>
<evidence type="ECO:0000256" key="1">
    <source>
        <dbReference type="SAM" id="Phobius"/>
    </source>
</evidence>
<sequence>MGDFANGLVIAMLVVAAIVFIGLWLQAVVGIIGADLDPFAKIIWLGVVTLLGPVGLIIWITFGKRDSGTERELRRLRRWSRDRQVDSTVDADMA</sequence>